<sequence length="9" mass="956">MAPPGKRIS</sequence>
<keyword evidence="2" id="KW-1185">Reference proteome</keyword>
<evidence type="ECO:0000313" key="1">
    <source>
        <dbReference type="EMBL" id="MPD00226.1"/>
    </source>
</evidence>
<accession>A0A5B7K012</accession>
<gene>
    <name evidence="1" type="ORF">E2C01_095686</name>
</gene>
<evidence type="ECO:0000313" key="2">
    <source>
        <dbReference type="Proteomes" id="UP000324222"/>
    </source>
</evidence>
<organism evidence="1 2">
    <name type="scientific">Portunus trituberculatus</name>
    <name type="common">Swimming crab</name>
    <name type="synonym">Neptunus trituberculatus</name>
    <dbReference type="NCBI Taxonomy" id="210409"/>
    <lineage>
        <taxon>Eukaryota</taxon>
        <taxon>Metazoa</taxon>
        <taxon>Ecdysozoa</taxon>
        <taxon>Arthropoda</taxon>
        <taxon>Crustacea</taxon>
        <taxon>Multicrustacea</taxon>
        <taxon>Malacostraca</taxon>
        <taxon>Eumalacostraca</taxon>
        <taxon>Eucarida</taxon>
        <taxon>Decapoda</taxon>
        <taxon>Pleocyemata</taxon>
        <taxon>Brachyura</taxon>
        <taxon>Eubrachyura</taxon>
        <taxon>Portunoidea</taxon>
        <taxon>Portunidae</taxon>
        <taxon>Portuninae</taxon>
        <taxon>Portunus</taxon>
    </lineage>
</organism>
<comment type="caution">
    <text evidence="1">The sequence shown here is derived from an EMBL/GenBank/DDBJ whole genome shotgun (WGS) entry which is preliminary data.</text>
</comment>
<proteinExistence type="predicted"/>
<dbReference type="EMBL" id="VSRR010121991">
    <property type="protein sequence ID" value="MPD00226.1"/>
    <property type="molecule type" value="Genomic_DNA"/>
</dbReference>
<dbReference type="Proteomes" id="UP000324222">
    <property type="component" value="Unassembled WGS sequence"/>
</dbReference>
<reference evidence="1 2" key="1">
    <citation type="submission" date="2019-05" db="EMBL/GenBank/DDBJ databases">
        <title>Another draft genome of Portunus trituberculatus and its Hox gene families provides insights of decapod evolution.</title>
        <authorList>
            <person name="Jeong J.-H."/>
            <person name="Song I."/>
            <person name="Kim S."/>
            <person name="Choi T."/>
            <person name="Kim D."/>
            <person name="Ryu S."/>
            <person name="Kim W."/>
        </authorList>
    </citation>
    <scope>NUCLEOTIDE SEQUENCE [LARGE SCALE GENOMIC DNA]</scope>
    <source>
        <tissue evidence="1">Muscle</tissue>
    </source>
</reference>
<protein>
    <submittedName>
        <fullName evidence="1">Uncharacterized protein</fullName>
    </submittedName>
</protein>
<name>A0A5B7K012_PORTR</name>